<dbReference type="InterPro" id="IPR001647">
    <property type="entry name" value="HTH_TetR"/>
</dbReference>
<dbReference type="InterPro" id="IPR009057">
    <property type="entry name" value="Homeodomain-like_sf"/>
</dbReference>
<dbReference type="PROSITE" id="PS50977">
    <property type="entry name" value="HTH_TETR_2"/>
    <property type="match status" value="1"/>
</dbReference>
<dbReference type="PROSITE" id="PS01081">
    <property type="entry name" value="HTH_TETR_1"/>
    <property type="match status" value="1"/>
</dbReference>
<dbReference type="Pfam" id="PF13972">
    <property type="entry name" value="TetR"/>
    <property type="match status" value="1"/>
</dbReference>
<evidence type="ECO:0000259" key="3">
    <source>
        <dbReference type="PROSITE" id="PS50977"/>
    </source>
</evidence>
<dbReference type="InterPro" id="IPR023772">
    <property type="entry name" value="DNA-bd_HTH_TetR-type_CS"/>
</dbReference>
<evidence type="ECO:0000256" key="2">
    <source>
        <dbReference type="PROSITE-ProRule" id="PRU00335"/>
    </source>
</evidence>
<dbReference type="InterPro" id="IPR025722">
    <property type="entry name" value="TetR"/>
</dbReference>
<dbReference type="Proteomes" id="UP001555786">
    <property type="component" value="Unassembled WGS sequence"/>
</dbReference>
<evidence type="ECO:0000313" key="4">
    <source>
        <dbReference type="EMBL" id="MEW9305256.1"/>
    </source>
</evidence>
<dbReference type="PANTHER" id="PTHR30055:SF223">
    <property type="entry name" value="HTH-TYPE TRANSCRIPTIONAL REGULATOR UIDR"/>
    <property type="match status" value="1"/>
</dbReference>
<evidence type="ECO:0000256" key="1">
    <source>
        <dbReference type="ARBA" id="ARBA00023125"/>
    </source>
</evidence>
<dbReference type="InterPro" id="IPR050109">
    <property type="entry name" value="HTH-type_TetR-like_transc_reg"/>
</dbReference>
<dbReference type="PANTHER" id="PTHR30055">
    <property type="entry name" value="HTH-TYPE TRANSCRIPTIONAL REGULATOR RUTR"/>
    <property type="match status" value="1"/>
</dbReference>
<dbReference type="Pfam" id="PF00440">
    <property type="entry name" value="TetR_N"/>
    <property type="match status" value="1"/>
</dbReference>
<accession>A0ABV3PIA6</accession>
<comment type="caution">
    <text evidence="4">The sequence shown here is derived from an EMBL/GenBank/DDBJ whole genome shotgun (WGS) entry which is preliminary data.</text>
</comment>
<organism evidence="4 5">
    <name type="scientific">Labrys neptuniae</name>
    <dbReference type="NCBI Taxonomy" id="376174"/>
    <lineage>
        <taxon>Bacteria</taxon>
        <taxon>Pseudomonadati</taxon>
        <taxon>Pseudomonadota</taxon>
        <taxon>Alphaproteobacteria</taxon>
        <taxon>Hyphomicrobiales</taxon>
        <taxon>Xanthobacteraceae</taxon>
        <taxon>Labrys</taxon>
    </lineage>
</organism>
<dbReference type="EMBL" id="JBFNQD010000001">
    <property type="protein sequence ID" value="MEW9305256.1"/>
    <property type="molecule type" value="Genomic_DNA"/>
</dbReference>
<keyword evidence="1 2" id="KW-0238">DNA-binding</keyword>
<keyword evidence="5" id="KW-1185">Reference proteome</keyword>
<sequence length="214" mass="23580">MATGTKRSTAATSKGGETRGRIVTLALGLFNENGPDRVTTAQIAAAAGINEGNLYYHFRTKEALVAAVLDRFEADAMALLAEGTADVADPAASFGLLERWFALIWDYRFLLRDMIGLLALSPELRLRVRGLSAHLREAVEALAQRLRERDLLIVPDEQFQPLLANLWIVATYWALYLDLHEGIDALTPDHLAWGLGQVRSLLRPYLAASLQALI</sequence>
<feature type="DNA-binding region" description="H-T-H motif" evidence="2">
    <location>
        <begin position="39"/>
        <end position="58"/>
    </location>
</feature>
<dbReference type="PRINTS" id="PR00455">
    <property type="entry name" value="HTHTETR"/>
</dbReference>
<name>A0ABV3PIA6_9HYPH</name>
<reference evidence="4 5" key="1">
    <citation type="submission" date="2024-07" db="EMBL/GenBank/DDBJ databases">
        <title>Description of Labrys sedimenti sp. nov., isolated from a diclofenac-degrading enrichment culture.</title>
        <authorList>
            <person name="Tancsics A."/>
            <person name="Csepanyi A."/>
        </authorList>
    </citation>
    <scope>NUCLEOTIDE SEQUENCE [LARGE SCALE GENOMIC DNA]</scope>
    <source>
        <strain evidence="4 5">LMG 23578</strain>
    </source>
</reference>
<dbReference type="SUPFAM" id="SSF46689">
    <property type="entry name" value="Homeodomain-like"/>
    <property type="match status" value="1"/>
</dbReference>
<protein>
    <submittedName>
        <fullName evidence="4">TetR/AcrR family transcriptional regulator</fullName>
    </submittedName>
</protein>
<evidence type="ECO:0000313" key="5">
    <source>
        <dbReference type="Proteomes" id="UP001555786"/>
    </source>
</evidence>
<dbReference type="Gene3D" id="1.10.357.10">
    <property type="entry name" value="Tetracycline Repressor, domain 2"/>
    <property type="match status" value="1"/>
</dbReference>
<gene>
    <name evidence="4" type="ORF">ABXS05_06900</name>
</gene>
<feature type="domain" description="HTH tetR-type" evidence="3">
    <location>
        <begin position="16"/>
        <end position="76"/>
    </location>
</feature>
<dbReference type="RefSeq" id="WP_311941513.1">
    <property type="nucleotide sequence ID" value="NZ_JAVSCS010000033.1"/>
</dbReference>
<proteinExistence type="predicted"/>